<comment type="caution">
    <text evidence="11">The sequence shown here is derived from an EMBL/GenBank/DDBJ whole genome shotgun (WGS) entry which is preliminary data.</text>
</comment>
<accession>A0ABT6MGC4</accession>
<dbReference type="InterPro" id="IPR011006">
    <property type="entry name" value="CheY-like_superfamily"/>
</dbReference>
<dbReference type="PROSITE" id="PS51755">
    <property type="entry name" value="OMPR_PHOB"/>
    <property type="match status" value="1"/>
</dbReference>
<keyword evidence="3" id="KW-0902">Two-component regulatory system</keyword>
<dbReference type="PROSITE" id="PS50110">
    <property type="entry name" value="RESPONSE_REGULATORY"/>
    <property type="match status" value="1"/>
</dbReference>
<evidence type="ECO:0000256" key="8">
    <source>
        <dbReference type="PROSITE-ProRule" id="PRU01091"/>
    </source>
</evidence>
<evidence type="ECO:0000256" key="3">
    <source>
        <dbReference type="ARBA" id="ARBA00023012"/>
    </source>
</evidence>
<gene>
    <name evidence="11" type="ORF">M2280_004178</name>
</gene>
<evidence type="ECO:0000259" key="9">
    <source>
        <dbReference type="PROSITE" id="PS50110"/>
    </source>
</evidence>
<keyword evidence="12" id="KW-1185">Reference proteome</keyword>
<proteinExistence type="predicted"/>
<dbReference type="Gene3D" id="3.40.50.2300">
    <property type="match status" value="1"/>
</dbReference>
<dbReference type="InterPro" id="IPR039420">
    <property type="entry name" value="WalR-like"/>
</dbReference>
<dbReference type="InterPro" id="IPR001789">
    <property type="entry name" value="Sig_transdc_resp-reg_receiver"/>
</dbReference>
<evidence type="ECO:0000313" key="12">
    <source>
        <dbReference type="Proteomes" id="UP001160334"/>
    </source>
</evidence>
<feature type="modified residue" description="4-aspartylphosphate" evidence="7">
    <location>
        <position position="51"/>
    </location>
</feature>
<name>A0ABT6MGC4_9NOCA</name>
<evidence type="ECO:0000256" key="6">
    <source>
        <dbReference type="ARBA" id="ARBA00023163"/>
    </source>
</evidence>
<dbReference type="Gene3D" id="1.10.10.10">
    <property type="entry name" value="Winged helix-like DNA-binding domain superfamily/Winged helix DNA-binding domain"/>
    <property type="match status" value="1"/>
</dbReference>
<dbReference type="Pfam" id="PF00486">
    <property type="entry name" value="Trans_reg_C"/>
    <property type="match status" value="1"/>
</dbReference>
<dbReference type="InterPro" id="IPR001867">
    <property type="entry name" value="OmpR/PhoB-type_DNA-bd"/>
</dbReference>
<protein>
    <submittedName>
        <fullName evidence="11">Two-component system OmpR family response regulator</fullName>
    </submittedName>
</protein>
<evidence type="ECO:0000256" key="7">
    <source>
        <dbReference type="PROSITE-ProRule" id="PRU00169"/>
    </source>
</evidence>
<dbReference type="EMBL" id="JARXVC010000012">
    <property type="protein sequence ID" value="MDH6282935.1"/>
    <property type="molecule type" value="Genomic_DNA"/>
</dbReference>
<dbReference type="PANTHER" id="PTHR48111">
    <property type="entry name" value="REGULATOR OF RPOS"/>
    <property type="match status" value="1"/>
</dbReference>
<feature type="domain" description="OmpR/PhoB-type" evidence="10">
    <location>
        <begin position="122"/>
        <end position="220"/>
    </location>
</feature>
<dbReference type="CDD" id="cd00383">
    <property type="entry name" value="trans_reg_C"/>
    <property type="match status" value="1"/>
</dbReference>
<evidence type="ECO:0000256" key="5">
    <source>
        <dbReference type="ARBA" id="ARBA00023125"/>
    </source>
</evidence>
<sequence length="223" mass="24950">MRVLIVDDEQRFTEVLERGLREAGHEVVVRHTGPDGLHTAGSEVFDAVVLDWMLPGQDGPSVCRELRRRGIRTPVLLLTARHAVPDRIAGLDAGADDYLPKPFSFDELLARLRALGRRLETPMVFDIGDLHVDCERRIVTRAGTRVELTAREFDVLALLAGRAGKLVTRSDILEEVWDGETDLRSNVIDVYIANLRTKVDRPFARASIQTLRGAGYRLDDTSD</sequence>
<evidence type="ECO:0000313" key="11">
    <source>
        <dbReference type="EMBL" id="MDH6282935.1"/>
    </source>
</evidence>
<keyword evidence="4" id="KW-0805">Transcription regulation</keyword>
<feature type="DNA-binding region" description="OmpR/PhoB-type" evidence="8">
    <location>
        <begin position="122"/>
        <end position="220"/>
    </location>
</feature>
<dbReference type="SMART" id="SM00448">
    <property type="entry name" value="REC"/>
    <property type="match status" value="1"/>
</dbReference>
<dbReference type="SUPFAM" id="SSF46894">
    <property type="entry name" value="C-terminal effector domain of the bipartite response regulators"/>
    <property type="match status" value="1"/>
</dbReference>
<reference evidence="11 12" key="1">
    <citation type="submission" date="2023-04" db="EMBL/GenBank/DDBJ databases">
        <title>Forest soil microbial communities from Buena Vista Peninsula, Colon Province, Panama.</title>
        <authorList>
            <person name="Bouskill N."/>
        </authorList>
    </citation>
    <scope>NUCLEOTIDE SEQUENCE [LARGE SCALE GENOMIC DNA]</scope>
    <source>
        <strain evidence="11 12">CFH S0262</strain>
    </source>
</reference>
<dbReference type="InterPro" id="IPR036388">
    <property type="entry name" value="WH-like_DNA-bd_sf"/>
</dbReference>
<dbReference type="Pfam" id="PF00072">
    <property type="entry name" value="Response_reg"/>
    <property type="match status" value="1"/>
</dbReference>
<comment type="subcellular location">
    <subcellularLocation>
        <location evidence="1">Cytoplasm</location>
    </subcellularLocation>
</comment>
<dbReference type="InterPro" id="IPR016032">
    <property type="entry name" value="Sig_transdc_resp-reg_C-effctor"/>
</dbReference>
<dbReference type="CDD" id="cd19935">
    <property type="entry name" value="REC_OmpR_CusR-like"/>
    <property type="match status" value="1"/>
</dbReference>
<keyword evidence="5 8" id="KW-0238">DNA-binding</keyword>
<dbReference type="PANTHER" id="PTHR48111:SF22">
    <property type="entry name" value="REGULATOR OF RPOS"/>
    <property type="match status" value="1"/>
</dbReference>
<dbReference type="Proteomes" id="UP001160334">
    <property type="component" value="Unassembled WGS sequence"/>
</dbReference>
<dbReference type="RefSeq" id="WP_280762221.1">
    <property type="nucleotide sequence ID" value="NZ_JARXVC010000012.1"/>
</dbReference>
<organism evidence="11 12">
    <name type="scientific">Prescottella agglutinans</name>
    <dbReference type="NCBI Taxonomy" id="1644129"/>
    <lineage>
        <taxon>Bacteria</taxon>
        <taxon>Bacillati</taxon>
        <taxon>Actinomycetota</taxon>
        <taxon>Actinomycetes</taxon>
        <taxon>Mycobacteriales</taxon>
        <taxon>Nocardiaceae</taxon>
        <taxon>Prescottella</taxon>
    </lineage>
</organism>
<evidence type="ECO:0000256" key="2">
    <source>
        <dbReference type="ARBA" id="ARBA00022553"/>
    </source>
</evidence>
<dbReference type="SMART" id="SM00862">
    <property type="entry name" value="Trans_reg_C"/>
    <property type="match status" value="1"/>
</dbReference>
<evidence type="ECO:0000259" key="10">
    <source>
        <dbReference type="PROSITE" id="PS51755"/>
    </source>
</evidence>
<keyword evidence="2 7" id="KW-0597">Phosphoprotein</keyword>
<evidence type="ECO:0000256" key="1">
    <source>
        <dbReference type="ARBA" id="ARBA00004496"/>
    </source>
</evidence>
<feature type="domain" description="Response regulatory" evidence="9">
    <location>
        <begin position="2"/>
        <end position="116"/>
    </location>
</feature>
<dbReference type="SUPFAM" id="SSF52172">
    <property type="entry name" value="CheY-like"/>
    <property type="match status" value="1"/>
</dbReference>
<keyword evidence="6" id="KW-0804">Transcription</keyword>
<dbReference type="Gene3D" id="6.10.250.690">
    <property type="match status" value="1"/>
</dbReference>
<evidence type="ECO:0000256" key="4">
    <source>
        <dbReference type="ARBA" id="ARBA00023015"/>
    </source>
</evidence>